<protein>
    <recommendedName>
        <fullName evidence="3">PARP catalytic domain-containing protein</fullName>
    </recommendedName>
</protein>
<proteinExistence type="predicted"/>
<organism evidence="1 2">
    <name type="scientific">Jimgerdemannia flammicorona</name>
    <dbReference type="NCBI Taxonomy" id="994334"/>
    <lineage>
        <taxon>Eukaryota</taxon>
        <taxon>Fungi</taxon>
        <taxon>Fungi incertae sedis</taxon>
        <taxon>Mucoromycota</taxon>
        <taxon>Mucoromycotina</taxon>
        <taxon>Endogonomycetes</taxon>
        <taxon>Endogonales</taxon>
        <taxon>Endogonaceae</taxon>
        <taxon>Jimgerdemannia</taxon>
    </lineage>
</organism>
<comment type="caution">
    <text evidence="1">The sequence shown here is derived from an EMBL/GenBank/DDBJ whole genome shotgun (WGS) entry which is preliminary data.</text>
</comment>
<dbReference type="AlphaFoldDB" id="A0A433QSX4"/>
<name>A0A433QSX4_9FUNG</name>
<dbReference type="PANTHER" id="PTHR36649:SF29">
    <property type="entry name" value="PARP CATALYTIC DOMAIN-CONTAINING PROTEIN-RELATED"/>
    <property type="match status" value="1"/>
</dbReference>
<sequence>MQLLQNSSACIPKKSAFLPNSSVSLSLQDENTLATYHIGHESTGHAVPSIVGGGPDIPIDTISARPSSTQGSTTTSPTSRIMLTATTAVADTPTAGHVAGTGTGYGLTCFLSRYDQGGCNSITNTGYDVSKGKRFRFGKGVYSTPLVSYASRYATPFVYNGVKYKMVLQNRVNSKAKTVHHLPESPGIEEWVSRSDRDIRPYGVLIRRA</sequence>
<dbReference type="SUPFAM" id="SSF56399">
    <property type="entry name" value="ADP-ribosylation"/>
    <property type="match status" value="1"/>
</dbReference>
<accession>A0A433QSX4</accession>
<evidence type="ECO:0000313" key="2">
    <source>
        <dbReference type="Proteomes" id="UP000274822"/>
    </source>
</evidence>
<evidence type="ECO:0000313" key="1">
    <source>
        <dbReference type="EMBL" id="RUS32882.1"/>
    </source>
</evidence>
<dbReference type="PANTHER" id="PTHR36649">
    <property type="entry name" value="UBIQUITIN-LIKE DOMAIN-CONTAINING PROTEIN"/>
    <property type="match status" value="1"/>
</dbReference>
<keyword evidence="2" id="KW-1185">Reference proteome</keyword>
<dbReference type="EMBL" id="RBNJ01001680">
    <property type="protein sequence ID" value="RUS32882.1"/>
    <property type="molecule type" value="Genomic_DNA"/>
</dbReference>
<evidence type="ECO:0008006" key="3">
    <source>
        <dbReference type="Google" id="ProtNLM"/>
    </source>
</evidence>
<reference evidence="1 2" key="1">
    <citation type="journal article" date="2018" name="New Phytol.">
        <title>Phylogenomics of Endogonaceae and evolution of mycorrhizas within Mucoromycota.</title>
        <authorList>
            <person name="Chang Y."/>
            <person name="Desiro A."/>
            <person name="Na H."/>
            <person name="Sandor L."/>
            <person name="Lipzen A."/>
            <person name="Clum A."/>
            <person name="Barry K."/>
            <person name="Grigoriev I.V."/>
            <person name="Martin F.M."/>
            <person name="Stajich J.E."/>
            <person name="Smith M.E."/>
            <person name="Bonito G."/>
            <person name="Spatafora J.W."/>
        </authorList>
    </citation>
    <scope>NUCLEOTIDE SEQUENCE [LARGE SCALE GENOMIC DNA]</scope>
    <source>
        <strain evidence="1 2">AD002</strain>
    </source>
</reference>
<dbReference type="Proteomes" id="UP000274822">
    <property type="component" value="Unassembled WGS sequence"/>
</dbReference>
<gene>
    <name evidence="1" type="ORF">BC938DRAFT_473943</name>
</gene>